<dbReference type="InterPro" id="IPR036909">
    <property type="entry name" value="Cyt_c-like_dom_sf"/>
</dbReference>
<dbReference type="InterPro" id="IPR009056">
    <property type="entry name" value="Cyt_c-like_dom"/>
</dbReference>
<keyword evidence="5" id="KW-0732">Signal</keyword>
<sequence length="157" mass="16557">MARRLSRAKEGGRGMSKLIWTLALPLIAATGAAMAQPPKAPPAGPGGVPQFPPYQVRSAMPEGDRLLAGRDAKAVFEHACGYCHFAGGMGSNLLTKQMLAMKRPPSDGILTNRRDLFPAYVKAVVRGGKGAMPAQTRVDITDAELDAVAAYLAKGKK</sequence>
<name>A0A437NAS5_9SPHN</name>
<organism evidence="7 8">
    <name type="scientific">Novosphingobium umbonatum</name>
    <dbReference type="NCBI Taxonomy" id="1908524"/>
    <lineage>
        <taxon>Bacteria</taxon>
        <taxon>Pseudomonadati</taxon>
        <taxon>Pseudomonadota</taxon>
        <taxon>Alphaproteobacteria</taxon>
        <taxon>Sphingomonadales</taxon>
        <taxon>Sphingomonadaceae</taxon>
        <taxon>Novosphingobium</taxon>
    </lineage>
</organism>
<comment type="caution">
    <text evidence="7">The sequence shown here is derived from an EMBL/GenBank/DDBJ whole genome shotgun (WGS) entry which is preliminary data.</text>
</comment>
<evidence type="ECO:0000313" key="7">
    <source>
        <dbReference type="EMBL" id="RVU07041.1"/>
    </source>
</evidence>
<dbReference type="GO" id="GO:0009055">
    <property type="term" value="F:electron transfer activity"/>
    <property type="evidence" value="ECO:0007669"/>
    <property type="project" value="InterPro"/>
</dbReference>
<reference evidence="7 8" key="1">
    <citation type="submission" date="2019-01" db="EMBL/GenBank/DDBJ databases">
        <authorList>
            <person name="Chen W.-M."/>
        </authorList>
    </citation>
    <scope>NUCLEOTIDE SEQUENCE [LARGE SCALE GENOMIC DNA]</scope>
    <source>
        <strain evidence="7 8">FSY-9</strain>
    </source>
</reference>
<evidence type="ECO:0000256" key="4">
    <source>
        <dbReference type="PROSITE-ProRule" id="PRU00433"/>
    </source>
</evidence>
<feature type="domain" description="Cytochrome c" evidence="6">
    <location>
        <begin position="67"/>
        <end position="156"/>
    </location>
</feature>
<dbReference type="EMBL" id="SACO01000002">
    <property type="protein sequence ID" value="RVU07041.1"/>
    <property type="molecule type" value="Genomic_DNA"/>
</dbReference>
<keyword evidence="2 4" id="KW-0479">Metal-binding</keyword>
<dbReference type="GO" id="GO:0020037">
    <property type="term" value="F:heme binding"/>
    <property type="evidence" value="ECO:0007669"/>
    <property type="project" value="InterPro"/>
</dbReference>
<dbReference type="PROSITE" id="PS51007">
    <property type="entry name" value="CYTC"/>
    <property type="match status" value="1"/>
</dbReference>
<evidence type="ECO:0000256" key="5">
    <source>
        <dbReference type="SAM" id="SignalP"/>
    </source>
</evidence>
<accession>A0A437NAS5</accession>
<feature type="signal peptide" evidence="5">
    <location>
        <begin position="1"/>
        <end position="35"/>
    </location>
</feature>
<evidence type="ECO:0000256" key="3">
    <source>
        <dbReference type="ARBA" id="ARBA00023004"/>
    </source>
</evidence>
<keyword evidence="8" id="KW-1185">Reference proteome</keyword>
<dbReference type="Gene3D" id="1.10.760.10">
    <property type="entry name" value="Cytochrome c-like domain"/>
    <property type="match status" value="1"/>
</dbReference>
<evidence type="ECO:0000313" key="8">
    <source>
        <dbReference type="Proteomes" id="UP000282837"/>
    </source>
</evidence>
<gene>
    <name evidence="7" type="ORF">EOE18_03550</name>
</gene>
<keyword evidence="3 4" id="KW-0408">Iron</keyword>
<dbReference type="GO" id="GO:0046872">
    <property type="term" value="F:metal ion binding"/>
    <property type="evidence" value="ECO:0007669"/>
    <property type="project" value="UniProtKB-KW"/>
</dbReference>
<evidence type="ECO:0000256" key="2">
    <source>
        <dbReference type="ARBA" id="ARBA00022723"/>
    </source>
</evidence>
<dbReference type="Proteomes" id="UP000282837">
    <property type="component" value="Unassembled WGS sequence"/>
</dbReference>
<evidence type="ECO:0000256" key="1">
    <source>
        <dbReference type="ARBA" id="ARBA00022617"/>
    </source>
</evidence>
<dbReference type="SUPFAM" id="SSF46626">
    <property type="entry name" value="Cytochrome c"/>
    <property type="match status" value="1"/>
</dbReference>
<keyword evidence="1 4" id="KW-0349">Heme</keyword>
<evidence type="ECO:0000259" key="6">
    <source>
        <dbReference type="PROSITE" id="PS51007"/>
    </source>
</evidence>
<proteinExistence type="predicted"/>
<dbReference type="Pfam" id="PF13442">
    <property type="entry name" value="Cytochrome_CBB3"/>
    <property type="match status" value="1"/>
</dbReference>
<dbReference type="OrthoDB" id="122295at2"/>
<feature type="chain" id="PRO_5019159163" evidence="5">
    <location>
        <begin position="36"/>
        <end position="157"/>
    </location>
</feature>
<protein>
    <submittedName>
        <fullName evidence="7">Cytochrome c</fullName>
    </submittedName>
</protein>
<dbReference type="AlphaFoldDB" id="A0A437NAS5"/>